<dbReference type="PANTHER" id="PTHR12245:SF11">
    <property type="entry name" value="PROTEIN GUSTAVUS"/>
    <property type="match status" value="1"/>
</dbReference>
<dbReference type="Pfam" id="PF00622">
    <property type="entry name" value="SPRY"/>
    <property type="match status" value="1"/>
</dbReference>
<feature type="compositionally biased region" description="Acidic residues" evidence="4">
    <location>
        <begin position="160"/>
        <end position="171"/>
    </location>
</feature>
<dbReference type="PROSITE" id="PS50225">
    <property type="entry name" value="SOCS"/>
    <property type="match status" value="1"/>
</dbReference>
<proteinExistence type="inferred from homology"/>
<keyword evidence="8" id="KW-1185">Reference proteome</keyword>
<dbReference type="FunFam" id="2.60.120.920:FF:000007">
    <property type="entry name" value="SPRY domain-containing SOCS box protein 1"/>
    <property type="match status" value="1"/>
</dbReference>
<dbReference type="Gene3D" id="2.60.120.920">
    <property type="match status" value="1"/>
</dbReference>
<feature type="compositionally biased region" description="Basic and acidic residues" evidence="4">
    <location>
        <begin position="90"/>
        <end position="99"/>
    </location>
</feature>
<keyword evidence="3" id="KW-0963">Cytoplasm</keyword>
<dbReference type="InterPro" id="IPR003877">
    <property type="entry name" value="SPRY_dom"/>
</dbReference>
<dbReference type="Gene3D" id="1.10.750.20">
    <property type="entry name" value="SOCS box"/>
    <property type="match status" value="1"/>
</dbReference>
<dbReference type="InterPro" id="IPR043136">
    <property type="entry name" value="B30.2/SPRY_sf"/>
</dbReference>
<dbReference type="Pfam" id="PF07525">
    <property type="entry name" value="SOCS_box"/>
    <property type="match status" value="1"/>
</dbReference>
<feature type="domain" description="SOCS box" evidence="6">
    <location>
        <begin position="433"/>
        <end position="473"/>
    </location>
</feature>
<dbReference type="SMART" id="SM00969">
    <property type="entry name" value="SOCS_box"/>
    <property type="match status" value="1"/>
</dbReference>
<dbReference type="GO" id="GO:0019005">
    <property type="term" value="C:SCF ubiquitin ligase complex"/>
    <property type="evidence" value="ECO:0007669"/>
    <property type="project" value="TreeGrafter"/>
</dbReference>
<comment type="subcellular location">
    <subcellularLocation>
        <location evidence="1">Cytoplasm</location>
    </subcellularLocation>
</comment>
<accession>A0AA36G6V4</accession>
<comment type="similarity">
    <text evidence="2">Belongs to the SPSB family.</text>
</comment>
<evidence type="ECO:0000256" key="4">
    <source>
        <dbReference type="SAM" id="MobiDB-lite"/>
    </source>
</evidence>
<feature type="compositionally biased region" description="Acidic residues" evidence="4">
    <location>
        <begin position="17"/>
        <end position="28"/>
    </location>
</feature>
<dbReference type="InterPro" id="IPR001496">
    <property type="entry name" value="SOCS_box"/>
</dbReference>
<dbReference type="AlphaFoldDB" id="A0AA36G6V4"/>
<feature type="domain" description="B30.2/SPRY" evidence="5">
    <location>
        <begin position="229"/>
        <end position="431"/>
    </location>
</feature>
<dbReference type="GO" id="GO:0043161">
    <property type="term" value="P:proteasome-mediated ubiquitin-dependent protein catabolic process"/>
    <property type="evidence" value="ECO:0007669"/>
    <property type="project" value="TreeGrafter"/>
</dbReference>
<evidence type="ECO:0000256" key="1">
    <source>
        <dbReference type="ARBA" id="ARBA00004496"/>
    </source>
</evidence>
<protein>
    <submittedName>
        <fullName evidence="7">Uncharacterized protein</fullName>
    </submittedName>
</protein>
<feature type="region of interest" description="Disordered" evidence="4">
    <location>
        <begin position="1"/>
        <end position="176"/>
    </location>
</feature>
<evidence type="ECO:0000259" key="5">
    <source>
        <dbReference type="PROSITE" id="PS50188"/>
    </source>
</evidence>
<evidence type="ECO:0000256" key="3">
    <source>
        <dbReference type="ARBA" id="ARBA00022490"/>
    </source>
</evidence>
<dbReference type="PANTHER" id="PTHR12245">
    <property type="entry name" value="SPRY DOMAIN CONTAINING SOCS BOX PROTEIN"/>
    <property type="match status" value="1"/>
</dbReference>
<dbReference type="GO" id="GO:0005737">
    <property type="term" value="C:cytoplasm"/>
    <property type="evidence" value="ECO:0007669"/>
    <property type="project" value="UniProtKB-SubCell"/>
</dbReference>
<comment type="caution">
    <text evidence="7">The sequence shown here is derived from an EMBL/GenBank/DDBJ whole genome shotgun (WGS) entry which is preliminary data.</text>
</comment>
<dbReference type="InterPro" id="IPR050672">
    <property type="entry name" value="FBXO45-Fsn/SPSB_families"/>
</dbReference>
<organism evidence="7 8">
    <name type="scientific">Mesorhabditis spiculigera</name>
    <dbReference type="NCBI Taxonomy" id="96644"/>
    <lineage>
        <taxon>Eukaryota</taxon>
        <taxon>Metazoa</taxon>
        <taxon>Ecdysozoa</taxon>
        <taxon>Nematoda</taxon>
        <taxon>Chromadorea</taxon>
        <taxon>Rhabditida</taxon>
        <taxon>Rhabditina</taxon>
        <taxon>Rhabditomorpha</taxon>
        <taxon>Rhabditoidea</taxon>
        <taxon>Rhabditidae</taxon>
        <taxon>Mesorhabditinae</taxon>
        <taxon>Mesorhabditis</taxon>
    </lineage>
</organism>
<gene>
    <name evidence="7" type="ORF">MSPICULIGERA_LOCUS19961</name>
</gene>
<feature type="compositionally biased region" description="Basic and acidic residues" evidence="4">
    <location>
        <begin position="59"/>
        <end position="75"/>
    </location>
</feature>
<dbReference type="FunFam" id="1.10.750.20:FF:000001">
    <property type="entry name" value="Ankyrin repeat and SOCS box containing 1"/>
    <property type="match status" value="1"/>
</dbReference>
<sequence>MPTATRYEDVCPAAAAEEQEDPMADAEQELPPRQQRPIRPRVVRTARRRMAMQESGNRPADEPKEQNNRDTENVRSIDVNQRSLRRRPLPWREDRDASPKRIPQPARRLAILADRDPSPPPAPPARPMAAPRIRHSGGLQYRPRRRHARMPIVEYSNADDTSESSSSEDEASVSSRVREFQLLVARKHRGEFSNVPERRQVEINRAIRAGTSLSQAHPIYSNSGMEDMLRPQRFDTILGMDSPDAGVQEQHAWNADDRSLNIFVRDDDKFTFHRHPVAQSTDCIRGKMGYSHGFHVWQIEWPQRQRGTHAVVGVATKEASLHAVGYVSLIGTNEHSYGWDLTRNECLHDSKHSSAWAYPVGLGGRQRDEEFQVPDKFYCILDMDEGYMAFATENQYLGVAFRNLKGKTLHPIVSAVWGHCEVTMKYLGGLDPEPRLLMDICRRVIRQELGRERLHCVEELRLPAALKRYILYK</sequence>
<dbReference type="PROSITE" id="PS50188">
    <property type="entry name" value="B302_SPRY"/>
    <property type="match status" value="1"/>
</dbReference>
<feature type="compositionally biased region" description="Basic residues" evidence="4">
    <location>
        <begin position="36"/>
        <end position="50"/>
    </location>
</feature>
<dbReference type="EMBL" id="CATQJA010002663">
    <property type="protein sequence ID" value="CAJ0581807.1"/>
    <property type="molecule type" value="Genomic_DNA"/>
</dbReference>
<evidence type="ECO:0000313" key="8">
    <source>
        <dbReference type="Proteomes" id="UP001177023"/>
    </source>
</evidence>
<dbReference type="Proteomes" id="UP001177023">
    <property type="component" value="Unassembled WGS sequence"/>
</dbReference>
<evidence type="ECO:0000259" key="6">
    <source>
        <dbReference type="PROSITE" id="PS50225"/>
    </source>
</evidence>
<dbReference type="CDD" id="cd12906">
    <property type="entry name" value="SPRY_SOCS1-2-4"/>
    <property type="match status" value="1"/>
</dbReference>
<dbReference type="InterPro" id="IPR001870">
    <property type="entry name" value="B30.2/SPRY"/>
</dbReference>
<name>A0AA36G6V4_9BILA</name>
<evidence type="ECO:0000313" key="7">
    <source>
        <dbReference type="EMBL" id="CAJ0581807.1"/>
    </source>
</evidence>
<reference evidence="7" key="1">
    <citation type="submission" date="2023-06" db="EMBL/GenBank/DDBJ databases">
        <authorList>
            <person name="Delattre M."/>
        </authorList>
    </citation>
    <scope>NUCLEOTIDE SEQUENCE</scope>
    <source>
        <strain evidence="7">AF72</strain>
    </source>
</reference>
<evidence type="ECO:0000256" key="2">
    <source>
        <dbReference type="ARBA" id="ARBA00010910"/>
    </source>
</evidence>
<dbReference type="SUPFAM" id="SSF49899">
    <property type="entry name" value="Concanavalin A-like lectins/glucanases"/>
    <property type="match status" value="1"/>
</dbReference>
<dbReference type="InterPro" id="IPR013320">
    <property type="entry name" value="ConA-like_dom_sf"/>
</dbReference>
<feature type="non-terminal residue" evidence="7">
    <location>
        <position position="473"/>
    </location>
</feature>
<dbReference type="SMART" id="SM00449">
    <property type="entry name" value="SPRY"/>
    <property type="match status" value="1"/>
</dbReference>